<evidence type="ECO:0000256" key="1">
    <source>
        <dbReference type="SAM" id="MobiDB-lite"/>
    </source>
</evidence>
<accession>A0AAD8ABY7</accession>
<feature type="region of interest" description="Disordered" evidence="1">
    <location>
        <begin position="1"/>
        <end position="24"/>
    </location>
</feature>
<evidence type="ECO:0008006" key="5">
    <source>
        <dbReference type="Google" id="ProtNLM"/>
    </source>
</evidence>
<keyword evidence="2" id="KW-0812">Transmembrane</keyword>
<keyword evidence="2" id="KW-1133">Transmembrane helix</keyword>
<dbReference type="AlphaFoldDB" id="A0AAD8ABY7"/>
<dbReference type="PANTHER" id="PTHR34929">
    <property type="entry name" value="ZGC:153157"/>
    <property type="match status" value="1"/>
</dbReference>
<gene>
    <name evidence="3" type="ORF">L9F63_027108</name>
</gene>
<evidence type="ECO:0000313" key="4">
    <source>
        <dbReference type="Proteomes" id="UP001233999"/>
    </source>
</evidence>
<feature type="transmembrane region" description="Helical" evidence="2">
    <location>
        <begin position="37"/>
        <end position="63"/>
    </location>
</feature>
<keyword evidence="4" id="KW-1185">Reference proteome</keyword>
<evidence type="ECO:0000313" key="3">
    <source>
        <dbReference type="EMBL" id="KAJ9596271.1"/>
    </source>
</evidence>
<organism evidence="3 4">
    <name type="scientific">Diploptera punctata</name>
    <name type="common">Pacific beetle cockroach</name>
    <dbReference type="NCBI Taxonomy" id="6984"/>
    <lineage>
        <taxon>Eukaryota</taxon>
        <taxon>Metazoa</taxon>
        <taxon>Ecdysozoa</taxon>
        <taxon>Arthropoda</taxon>
        <taxon>Hexapoda</taxon>
        <taxon>Insecta</taxon>
        <taxon>Pterygota</taxon>
        <taxon>Neoptera</taxon>
        <taxon>Polyneoptera</taxon>
        <taxon>Dictyoptera</taxon>
        <taxon>Blattodea</taxon>
        <taxon>Blaberoidea</taxon>
        <taxon>Blaberidae</taxon>
        <taxon>Diplopterinae</taxon>
        <taxon>Diploptera</taxon>
    </lineage>
</organism>
<dbReference type="InterPro" id="IPR029162">
    <property type="entry name" value="InaF-motif"/>
</dbReference>
<dbReference type="Pfam" id="PF15018">
    <property type="entry name" value="InaF-motif"/>
    <property type="match status" value="1"/>
</dbReference>
<feature type="non-terminal residue" evidence="3">
    <location>
        <position position="1"/>
    </location>
</feature>
<comment type="caution">
    <text evidence="3">The sequence shown here is derived from an EMBL/GenBank/DDBJ whole genome shotgun (WGS) entry which is preliminary data.</text>
</comment>
<dbReference type="Proteomes" id="UP001233999">
    <property type="component" value="Unassembled WGS sequence"/>
</dbReference>
<feature type="compositionally biased region" description="Polar residues" evidence="1">
    <location>
        <begin position="1"/>
        <end position="13"/>
    </location>
</feature>
<evidence type="ECO:0000256" key="2">
    <source>
        <dbReference type="SAM" id="Phobius"/>
    </source>
</evidence>
<reference evidence="3" key="2">
    <citation type="submission" date="2023-05" db="EMBL/GenBank/DDBJ databases">
        <authorList>
            <person name="Fouks B."/>
        </authorList>
    </citation>
    <scope>NUCLEOTIDE SEQUENCE</scope>
    <source>
        <strain evidence="3">Stay&amp;Tobe</strain>
        <tissue evidence="3">Testes</tissue>
    </source>
</reference>
<name>A0AAD8ABY7_DIPPU</name>
<proteinExistence type="predicted"/>
<dbReference type="EMBL" id="JASPKZ010002051">
    <property type="protein sequence ID" value="KAJ9596271.1"/>
    <property type="molecule type" value="Genomic_DNA"/>
</dbReference>
<keyword evidence="2" id="KW-0472">Membrane</keyword>
<dbReference type="PANTHER" id="PTHR34929:SF1">
    <property type="entry name" value="INAF MOTIF CONTAINING 2"/>
    <property type="match status" value="1"/>
</dbReference>
<feature type="non-terminal residue" evidence="3">
    <location>
        <position position="133"/>
    </location>
</feature>
<reference evidence="3" key="1">
    <citation type="journal article" date="2023" name="IScience">
        <title>Live-bearing cockroach genome reveals convergent evolutionary mechanisms linked to viviparity in insects and beyond.</title>
        <authorList>
            <person name="Fouks B."/>
            <person name="Harrison M.C."/>
            <person name="Mikhailova A.A."/>
            <person name="Marchal E."/>
            <person name="English S."/>
            <person name="Carruthers M."/>
            <person name="Jennings E.C."/>
            <person name="Chiamaka E.L."/>
            <person name="Frigard R.A."/>
            <person name="Pippel M."/>
            <person name="Attardo G.M."/>
            <person name="Benoit J.B."/>
            <person name="Bornberg-Bauer E."/>
            <person name="Tobe S.S."/>
        </authorList>
    </citation>
    <scope>NUCLEOTIDE SEQUENCE</scope>
    <source>
        <strain evidence="3">Stay&amp;Tobe</strain>
    </source>
</reference>
<sequence>PNASVRQHTSSGMPNGIKFAGEDSKDKMYEPKHSKKLVRVLTVVAYIFSVSLAAIMLSVYYVFLWNPKDVPHRAIPRPTPSCLHAPNASFATQEKPTVCGVEECSAITLSKLDGGVSVFSLYSLIPTTSEQDQ</sequence>
<protein>
    <recommendedName>
        <fullName evidence="5">InaF motif containing 2</fullName>
    </recommendedName>
</protein>